<proteinExistence type="predicted"/>
<evidence type="ECO:0000313" key="2">
    <source>
        <dbReference type="EMBL" id="KIH67040.1"/>
    </source>
</evidence>
<gene>
    <name evidence="2" type="ORF">ANCDUO_02632</name>
</gene>
<protein>
    <submittedName>
        <fullName evidence="2">Uncharacterized protein</fullName>
    </submittedName>
</protein>
<accession>A0A0C2GZY0</accession>
<feature type="compositionally biased region" description="Basic residues" evidence="1">
    <location>
        <begin position="38"/>
        <end position="48"/>
    </location>
</feature>
<feature type="compositionally biased region" description="Polar residues" evidence="1">
    <location>
        <begin position="19"/>
        <end position="34"/>
    </location>
</feature>
<sequence length="159" mass="17982">MSGEGSDSDSVVRDVPSDHSNSCTPSTSGASSPCYSAPRRRKDKMRRKVSRSRYLLAIEDRNRLRKLAARKVRLASNTVSAVTFLRWKEKVAFTRLRQMCNSVLIGTNPHFRLIENLKNSLKRSGGVFDSYSNRTRYSVLINGHSSKALVLDSDFRLEK</sequence>
<keyword evidence="3" id="KW-1185">Reference proteome</keyword>
<feature type="region of interest" description="Disordered" evidence="1">
    <location>
        <begin position="1"/>
        <end position="48"/>
    </location>
</feature>
<dbReference type="EMBL" id="KN726859">
    <property type="protein sequence ID" value="KIH67040.1"/>
    <property type="molecule type" value="Genomic_DNA"/>
</dbReference>
<organism evidence="2 3">
    <name type="scientific">Ancylostoma duodenale</name>
    <dbReference type="NCBI Taxonomy" id="51022"/>
    <lineage>
        <taxon>Eukaryota</taxon>
        <taxon>Metazoa</taxon>
        <taxon>Ecdysozoa</taxon>
        <taxon>Nematoda</taxon>
        <taxon>Chromadorea</taxon>
        <taxon>Rhabditida</taxon>
        <taxon>Rhabditina</taxon>
        <taxon>Rhabditomorpha</taxon>
        <taxon>Strongyloidea</taxon>
        <taxon>Ancylostomatidae</taxon>
        <taxon>Ancylostomatinae</taxon>
        <taxon>Ancylostoma</taxon>
    </lineage>
</organism>
<dbReference type="Proteomes" id="UP000054047">
    <property type="component" value="Unassembled WGS sequence"/>
</dbReference>
<evidence type="ECO:0000256" key="1">
    <source>
        <dbReference type="SAM" id="MobiDB-lite"/>
    </source>
</evidence>
<evidence type="ECO:0000313" key="3">
    <source>
        <dbReference type="Proteomes" id="UP000054047"/>
    </source>
</evidence>
<name>A0A0C2GZY0_9BILA</name>
<dbReference type="AlphaFoldDB" id="A0A0C2GZY0"/>
<reference evidence="2 3" key="1">
    <citation type="submission" date="2013-12" db="EMBL/GenBank/DDBJ databases">
        <title>Draft genome of the parsitic nematode Ancylostoma duodenale.</title>
        <authorList>
            <person name="Mitreva M."/>
        </authorList>
    </citation>
    <scope>NUCLEOTIDE SEQUENCE [LARGE SCALE GENOMIC DNA]</scope>
    <source>
        <strain evidence="2 3">Zhejiang</strain>
    </source>
</reference>
<dbReference type="OrthoDB" id="5843184at2759"/>